<keyword evidence="2" id="KW-1185">Reference proteome</keyword>
<sequence length="107" mass="12257">MYIKFISNDTAVVNLYSISDKNATHIANTEDFKVKFDKNGEGNFVFNEDGWGSSGIGKIKIYKDKIEVKIKIKQNQEYGSLYCIFGGKQNIIFDNHNSKEFKPSYNN</sequence>
<dbReference type="AlphaFoldDB" id="A0A1M5C4X3"/>
<gene>
    <name evidence="1" type="ORF">SAMN02746091_02650</name>
</gene>
<organism evidence="1 2">
    <name type="scientific">Caloramator proteoclasticus DSM 10124</name>
    <dbReference type="NCBI Taxonomy" id="1121262"/>
    <lineage>
        <taxon>Bacteria</taxon>
        <taxon>Bacillati</taxon>
        <taxon>Bacillota</taxon>
        <taxon>Clostridia</taxon>
        <taxon>Eubacteriales</taxon>
        <taxon>Clostridiaceae</taxon>
        <taxon>Caloramator</taxon>
    </lineage>
</organism>
<evidence type="ECO:0000313" key="1">
    <source>
        <dbReference type="EMBL" id="SHF49730.1"/>
    </source>
</evidence>
<dbReference type="RefSeq" id="WP_027308919.1">
    <property type="nucleotide sequence ID" value="NZ_FQVG01000098.1"/>
</dbReference>
<evidence type="ECO:0000313" key="2">
    <source>
        <dbReference type="Proteomes" id="UP000184423"/>
    </source>
</evidence>
<protein>
    <submittedName>
        <fullName evidence="1">Uncharacterized protein</fullName>
    </submittedName>
</protein>
<proteinExistence type="predicted"/>
<dbReference type="Proteomes" id="UP000184423">
    <property type="component" value="Unassembled WGS sequence"/>
</dbReference>
<name>A0A1M5C4X3_9CLOT</name>
<accession>A0A1M5C4X3</accession>
<reference evidence="2" key="1">
    <citation type="submission" date="2016-11" db="EMBL/GenBank/DDBJ databases">
        <authorList>
            <person name="Varghese N."/>
            <person name="Submissions S."/>
        </authorList>
    </citation>
    <scope>NUCLEOTIDE SEQUENCE [LARGE SCALE GENOMIC DNA]</scope>
    <source>
        <strain evidence="2">DSM 10124</strain>
    </source>
</reference>
<dbReference type="EMBL" id="FQVG01000098">
    <property type="protein sequence ID" value="SHF49730.1"/>
    <property type="molecule type" value="Genomic_DNA"/>
</dbReference>